<evidence type="ECO:0000256" key="2">
    <source>
        <dbReference type="ARBA" id="ARBA00022475"/>
    </source>
</evidence>
<name>A0ABS1JAA0_9BACL</name>
<dbReference type="EMBL" id="JAEQNB010000003">
    <property type="protein sequence ID" value="MBL0387217.1"/>
    <property type="molecule type" value="Genomic_DNA"/>
</dbReference>
<accession>A0ABS1JAA0</accession>
<keyword evidence="9" id="KW-1185">Reference proteome</keyword>
<keyword evidence="3 6" id="KW-0812">Transmembrane</keyword>
<proteinExistence type="predicted"/>
<feature type="transmembrane region" description="Helical" evidence="6">
    <location>
        <begin position="148"/>
        <end position="166"/>
    </location>
</feature>
<evidence type="ECO:0000256" key="4">
    <source>
        <dbReference type="ARBA" id="ARBA00022989"/>
    </source>
</evidence>
<evidence type="ECO:0000256" key="3">
    <source>
        <dbReference type="ARBA" id="ARBA00022692"/>
    </source>
</evidence>
<feature type="domain" description="Cytochrome b561 bacterial/Ni-hydrogenase" evidence="7">
    <location>
        <begin position="6"/>
        <end position="179"/>
    </location>
</feature>
<evidence type="ECO:0000256" key="6">
    <source>
        <dbReference type="SAM" id="Phobius"/>
    </source>
</evidence>
<evidence type="ECO:0000256" key="5">
    <source>
        <dbReference type="ARBA" id="ARBA00023136"/>
    </source>
</evidence>
<comment type="subcellular location">
    <subcellularLocation>
        <location evidence="1">Cell membrane</location>
        <topology evidence="1">Multi-pass membrane protein</topology>
    </subcellularLocation>
</comment>
<reference evidence="8 9" key="1">
    <citation type="submission" date="2021-01" db="EMBL/GenBank/DDBJ databases">
        <title>Tumebacillus sp. strain ITR2 16S ribosomal RNA gene Genome sequencing and assembly.</title>
        <authorList>
            <person name="Kang M."/>
        </authorList>
    </citation>
    <scope>NUCLEOTIDE SEQUENCE [LARGE SCALE GENOMIC DNA]</scope>
    <source>
        <strain evidence="8 9">ITR2</strain>
    </source>
</reference>
<gene>
    <name evidence="8" type="ORF">JJB07_11205</name>
</gene>
<keyword evidence="2" id="KW-1003">Cell membrane</keyword>
<feature type="transmembrane region" description="Helical" evidence="6">
    <location>
        <begin position="108"/>
        <end position="128"/>
    </location>
</feature>
<dbReference type="Pfam" id="PF01292">
    <property type="entry name" value="Ni_hydr_CYTB"/>
    <property type="match status" value="1"/>
</dbReference>
<organism evidence="8 9">
    <name type="scientific">Tumebacillus amylolyticus</name>
    <dbReference type="NCBI Taxonomy" id="2801339"/>
    <lineage>
        <taxon>Bacteria</taxon>
        <taxon>Bacillati</taxon>
        <taxon>Bacillota</taxon>
        <taxon>Bacilli</taxon>
        <taxon>Bacillales</taxon>
        <taxon>Alicyclobacillaceae</taxon>
        <taxon>Tumebacillus</taxon>
    </lineage>
</organism>
<dbReference type="InterPro" id="IPR011577">
    <property type="entry name" value="Cyt_b561_bac/Ni-Hgenase"/>
</dbReference>
<evidence type="ECO:0000256" key="1">
    <source>
        <dbReference type="ARBA" id="ARBA00004651"/>
    </source>
</evidence>
<evidence type="ECO:0000313" key="9">
    <source>
        <dbReference type="Proteomes" id="UP000602284"/>
    </source>
</evidence>
<dbReference type="PANTHER" id="PTHR30074:SF6">
    <property type="entry name" value="FORMATE DEHYDROGENASE GAMMA SUBUNIT"/>
    <property type="match status" value="1"/>
</dbReference>
<dbReference type="SUPFAM" id="SSF81342">
    <property type="entry name" value="Transmembrane di-heme cytochromes"/>
    <property type="match status" value="1"/>
</dbReference>
<sequence length="198" mass="23638">MKWVERFNRPERMLHGVVAALFLVLLITGLCLHLEVLREWLGAWKFEVRMVHDWAGVLLMVVPWLLIWVYRRSLAAFFKEMTHWREVEIEFLYRRTKLAHKFNGGQKANFLIAMILFLGMSVTGFFVWQSQWISLDLREFLYSWHKLLFYLLTAQVAGHVFLAAVYKPTRHALQGMLHGKVSKEWSDEHHPLWKQDED</sequence>
<dbReference type="InterPro" id="IPR016174">
    <property type="entry name" value="Di-haem_cyt_TM"/>
</dbReference>
<feature type="transmembrane region" description="Helical" evidence="6">
    <location>
        <begin position="54"/>
        <end position="71"/>
    </location>
</feature>
<keyword evidence="4 6" id="KW-1133">Transmembrane helix</keyword>
<dbReference type="RefSeq" id="WP_201634998.1">
    <property type="nucleotide sequence ID" value="NZ_JAEQNB010000003.1"/>
</dbReference>
<evidence type="ECO:0000313" key="8">
    <source>
        <dbReference type="EMBL" id="MBL0387217.1"/>
    </source>
</evidence>
<dbReference type="InterPro" id="IPR051817">
    <property type="entry name" value="FDH_cytochrome_b556_subunit"/>
</dbReference>
<dbReference type="Proteomes" id="UP000602284">
    <property type="component" value="Unassembled WGS sequence"/>
</dbReference>
<protein>
    <submittedName>
        <fullName evidence="8">Cytochrome b/b6 domain-containing protein</fullName>
    </submittedName>
</protein>
<dbReference type="PANTHER" id="PTHR30074">
    <property type="entry name" value="FORMATE DEHYDROGENASE, NITRATE-INDUCIBLE, CYTOCHROME B556 FDN SUBUNIT"/>
    <property type="match status" value="1"/>
</dbReference>
<feature type="transmembrane region" description="Helical" evidence="6">
    <location>
        <begin position="12"/>
        <end position="34"/>
    </location>
</feature>
<dbReference type="Gene3D" id="1.20.950.20">
    <property type="entry name" value="Transmembrane di-heme cytochromes, Chain C"/>
    <property type="match status" value="1"/>
</dbReference>
<comment type="caution">
    <text evidence="8">The sequence shown here is derived from an EMBL/GenBank/DDBJ whole genome shotgun (WGS) entry which is preliminary data.</text>
</comment>
<evidence type="ECO:0000259" key="7">
    <source>
        <dbReference type="Pfam" id="PF01292"/>
    </source>
</evidence>
<keyword evidence="5 6" id="KW-0472">Membrane</keyword>